<dbReference type="SUPFAM" id="SSF53474">
    <property type="entry name" value="alpha/beta-Hydrolases"/>
    <property type="match status" value="1"/>
</dbReference>
<dbReference type="InterPro" id="IPR050266">
    <property type="entry name" value="AB_hydrolase_sf"/>
</dbReference>
<keyword evidence="3" id="KW-1185">Reference proteome</keyword>
<dbReference type="Gene3D" id="3.40.50.1820">
    <property type="entry name" value="alpha/beta hydrolase"/>
    <property type="match status" value="1"/>
</dbReference>
<comment type="caution">
    <text evidence="2">The sequence shown here is derived from an EMBL/GenBank/DDBJ whole genome shotgun (WGS) entry which is preliminary data.</text>
</comment>
<evidence type="ECO:0000259" key="1">
    <source>
        <dbReference type="Pfam" id="PF00561"/>
    </source>
</evidence>
<evidence type="ECO:0000313" key="3">
    <source>
        <dbReference type="Proteomes" id="UP000597507"/>
    </source>
</evidence>
<dbReference type="InterPro" id="IPR000073">
    <property type="entry name" value="AB_hydrolase_1"/>
</dbReference>
<dbReference type="PANTHER" id="PTHR43798">
    <property type="entry name" value="MONOACYLGLYCEROL LIPASE"/>
    <property type="match status" value="1"/>
</dbReference>
<dbReference type="RefSeq" id="WP_188900271.1">
    <property type="nucleotide sequence ID" value="NZ_BMKS01000006.1"/>
</dbReference>
<dbReference type="GO" id="GO:0016787">
    <property type="term" value="F:hydrolase activity"/>
    <property type="evidence" value="ECO:0007669"/>
    <property type="project" value="UniProtKB-KW"/>
</dbReference>
<dbReference type="InterPro" id="IPR029058">
    <property type="entry name" value="AB_hydrolase_fold"/>
</dbReference>
<gene>
    <name evidence="2" type="ORF">GCM10010964_22850</name>
</gene>
<dbReference type="Proteomes" id="UP000597507">
    <property type="component" value="Unassembled WGS sequence"/>
</dbReference>
<dbReference type="EMBL" id="BMKS01000006">
    <property type="protein sequence ID" value="GGG34349.1"/>
    <property type="molecule type" value="Genomic_DNA"/>
</dbReference>
<name>A0A8J3ECM3_9PROT</name>
<dbReference type="PRINTS" id="PR00111">
    <property type="entry name" value="ABHYDROLASE"/>
</dbReference>
<dbReference type="Pfam" id="PF00561">
    <property type="entry name" value="Abhydrolase_1"/>
    <property type="match status" value="1"/>
</dbReference>
<dbReference type="PANTHER" id="PTHR43798:SF33">
    <property type="entry name" value="HYDROLASE, PUTATIVE (AFU_ORTHOLOGUE AFUA_2G14860)-RELATED"/>
    <property type="match status" value="1"/>
</dbReference>
<organism evidence="2 3">
    <name type="scientific">Caldovatus sediminis</name>
    <dbReference type="NCBI Taxonomy" id="2041189"/>
    <lineage>
        <taxon>Bacteria</taxon>
        <taxon>Pseudomonadati</taxon>
        <taxon>Pseudomonadota</taxon>
        <taxon>Alphaproteobacteria</taxon>
        <taxon>Acetobacterales</taxon>
        <taxon>Roseomonadaceae</taxon>
        <taxon>Caldovatus</taxon>
    </lineage>
</organism>
<sequence length="270" mass="29219">MPRHRVAPDCELFYRDECFADPWEAPANALLLHGNAESGEAWNAWMPLLGRRFRVVRPDMRGFGRSTPMPRDHAWSVDGIVADYVALADAVGLDRFHLIAAKVAGPLAIRLAARHPARVRSLVLLGTLVSGRESLGDRHAARMAHIERHGVESWARWTMPGRLGSAAPPAMVEGWARLMGATPLSTQLGFIGAVPSIDVRDDLARIACPTLVVTTDGSGLGSVEATREWQRAIASSELMVVPGDSYHVAATHAELCARAALDFIARRAAG</sequence>
<feature type="domain" description="AB hydrolase-1" evidence="1">
    <location>
        <begin position="30"/>
        <end position="187"/>
    </location>
</feature>
<dbReference type="AlphaFoldDB" id="A0A8J3ECM3"/>
<reference evidence="2 3" key="1">
    <citation type="journal article" date="2014" name="Int. J. Syst. Evol. Microbiol.">
        <title>Complete genome sequence of Corynebacterium casei LMG S-19264T (=DSM 44701T), isolated from a smear-ripened cheese.</title>
        <authorList>
            <consortium name="US DOE Joint Genome Institute (JGI-PGF)"/>
            <person name="Walter F."/>
            <person name="Albersmeier A."/>
            <person name="Kalinowski J."/>
            <person name="Ruckert C."/>
        </authorList>
    </citation>
    <scope>NUCLEOTIDE SEQUENCE [LARGE SCALE GENOMIC DNA]</scope>
    <source>
        <strain evidence="2 3">CGMCC 1.16330</strain>
    </source>
</reference>
<evidence type="ECO:0000313" key="2">
    <source>
        <dbReference type="EMBL" id="GGG34349.1"/>
    </source>
</evidence>
<proteinExistence type="predicted"/>
<protein>
    <submittedName>
        <fullName evidence="2">Alpha/beta hydrolase</fullName>
    </submittedName>
</protein>
<accession>A0A8J3ECM3</accession>
<dbReference type="GO" id="GO:0016020">
    <property type="term" value="C:membrane"/>
    <property type="evidence" value="ECO:0007669"/>
    <property type="project" value="TreeGrafter"/>
</dbReference>
<keyword evidence="2" id="KW-0378">Hydrolase</keyword>